<accession>A0AA47P385</accession>
<feature type="compositionally biased region" description="Low complexity" evidence="1">
    <location>
        <begin position="307"/>
        <end position="317"/>
    </location>
</feature>
<dbReference type="SUPFAM" id="SSF50729">
    <property type="entry name" value="PH domain-like"/>
    <property type="match status" value="1"/>
</dbReference>
<feature type="compositionally biased region" description="Low complexity" evidence="1">
    <location>
        <begin position="271"/>
        <end position="290"/>
    </location>
</feature>
<organism evidence="3 4">
    <name type="scientific">Merluccius polli</name>
    <name type="common">Benguela hake</name>
    <name type="synonym">Merluccius cadenati</name>
    <dbReference type="NCBI Taxonomy" id="89951"/>
    <lineage>
        <taxon>Eukaryota</taxon>
        <taxon>Metazoa</taxon>
        <taxon>Chordata</taxon>
        <taxon>Craniata</taxon>
        <taxon>Vertebrata</taxon>
        <taxon>Euteleostomi</taxon>
        <taxon>Actinopterygii</taxon>
        <taxon>Neopterygii</taxon>
        <taxon>Teleostei</taxon>
        <taxon>Neoteleostei</taxon>
        <taxon>Acanthomorphata</taxon>
        <taxon>Zeiogadaria</taxon>
        <taxon>Gadariae</taxon>
        <taxon>Gadiformes</taxon>
        <taxon>Gadoidei</taxon>
        <taxon>Merlucciidae</taxon>
        <taxon>Merluccius</taxon>
    </lineage>
</organism>
<name>A0AA47P385_MERPO</name>
<protein>
    <submittedName>
        <fullName evidence="3">Disabled 2</fullName>
    </submittedName>
</protein>
<evidence type="ECO:0000259" key="2">
    <source>
        <dbReference type="PROSITE" id="PS01179"/>
    </source>
</evidence>
<gene>
    <name evidence="3" type="primary">DAB2_0</name>
    <name evidence="3" type="ORF">N1851_015891</name>
</gene>
<dbReference type="PANTHER" id="PTHR47695:SF3">
    <property type="entry name" value="PID DOMAIN-CONTAINING PROTEIN"/>
    <property type="match status" value="1"/>
</dbReference>
<feature type="region of interest" description="Disordered" evidence="1">
    <location>
        <begin position="175"/>
        <end position="197"/>
    </location>
</feature>
<comment type="caution">
    <text evidence="3">The sequence shown here is derived from an EMBL/GenBank/DDBJ whole genome shotgun (WGS) entry which is preliminary data.</text>
</comment>
<feature type="region of interest" description="Disordered" evidence="1">
    <location>
        <begin position="353"/>
        <end position="390"/>
    </location>
</feature>
<sequence length="390" mass="41726">MTSSQHAHGLCVDSGLRLSPRPGPRVRCWVRGWRGQEVASRSHGKHKQRVWLWVCSTGLKIVDEKTRCVMYEHDASRISSLRRDESDPRALAYVFQHQHSYTLFYIKMANMADPVLDDIQEVCQGLDQVSPEEPTQTPTQNNPLLLLDENDVTLPEALHSNDLADIFTTQLDEPATANQNAASSQPGSPQPPHSTAQILSNFFTPPVVGSPYSSPTTMGPWGLAGPFASLSPPTTPQWGGGGAAPWPSHPGTPAAWAPASSIPGPVGAPMQAYGPPQQHQQQQPGVPWGQNAGMYPSTAPTPTHLYSGPPSSGGARAPAPPQQLFPLSGYFQASSLMLSKQLAGDVEINKASTATSAPEIGEPTPESPGPASFPEGVSVGLRRSSKYSFH</sequence>
<evidence type="ECO:0000256" key="1">
    <source>
        <dbReference type="SAM" id="MobiDB-lite"/>
    </source>
</evidence>
<evidence type="ECO:0000313" key="3">
    <source>
        <dbReference type="EMBL" id="KAK0145207.1"/>
    </source>
</evidence>
<proteinExistence type="predicted"/>
<dbReference type="GO" id="GO:0005737">
    <property type="term" value="C:cytoplasm"/>
    <property type="evidence" value="ECO:0007669"/>
    <property type="project" value="TreeGrafter"/>
</dbReference>
<feature type="domain" description="PID" evidence="2">
    <location>
        <begin position="37"/>
        <end position="124"/>
    </location>
</feature>
<dbReference type="InterPro" id="IPR011993">
    <property type="entry name" value="PH-like_dom_sf"/>
</dbReference>
<dbReference type="Proteomes" id="UP001174136">
    <property type="component" value="Unassembled WGS sequence"/>
</dbReference>
<dbReference type="InterPro" id="IPR006020">
    <property type="entry name" value="PTB/PI_dom"/>
</dbReference>
<dbReference type="Gene3D" id="2.30.29.30">
    <property type="entry name" value="Pleckstrin-homology domain (PH domain)/Phosphotyrosine-binding domain (PTB)"/>
    <property type="match status" value="1"/>
</dbReference>
<dbReference type="PANTHER" id="PTHR47695">
    <property type="entry name" value="PID DOMAIN-CONTAINING PROTEIN"/>
    <property type="match status" value="1"/>
</dbReference>
<dbReference type="PROSITE" id="PS01179">
    <property type="entry name" value="PID"/>
    <property type="match status" value="1"/>
</dbReference>
<reference evidence="3" key="1">
    <citation type="journal article" date="2023" name="Front. Mar. Sci.">
        <title>A new Merluccius polli reference genome to investigate the effects of global change in West African waters.</title>
        <authorList>
            <person name="Mateo J.L."/>
            <person name="Blanco-Fernandez C."/>
            <person name="Garcia-Vazquez E."/>
            <person name="Machado-Schiaffino G."/>
        </authorList>
    </citation>
    <scope>NUCLEOTIDE SEQUENCE</scope>
    <source>
        <strain evidence="3">C29</strain>
        <tissue evidence="3">Fin</tissue>
    </source>
</reference>
<evidence type="ECO:0000313" key="4">
    <source>
        <dbReference type="Proteomes" id="UP001174136"/>
    </source>
</evidence>
<keyword evidence="4" id="KW-1185">Reference proteome</keyword>
<dbReference type="AlphaFoldDB" id="A0AA47P385"/>
<feature type="region of interest" description="Disordered" evidence="1">
    <location>
        <begin position="224"/>
        <end position="321"/>
    </location>
</feature>
<dbReference type="EMBL" id="JAOPHQ010002875">
    <property type="protein sequence ID" value="KAK0145207.1"/>
    <property type="molecule type" value="Genomic_DNA"/>
</dbReference>